<dbReference type="Proteomes" id="UP001157034">
    <property type="component" value="Unassembled WGS sequence"/>
</dbReference>
<evidence type="ECO:0000256" key="9">
    <source>
        <dbReference type="ARBA" id="ARBA00023065"/>
    </source>
</evidence>
<dbReference type="HAMAP" id="MF_01398">
    <property type="entry name" value="ATP_synth_b_bprime"/>
    <property type="match status" value="1"/>
</dbReference>
<keyword evidence="9 14" id="KW-0406">Ion transport</keyword>
<dbReference type="InterPro" id="IPR050059">
    <property type="entry name" value="ATP_synthase_B_chain"/>
</dbReference>
<keyword evidence="4 14" id="KW-1003">Cell membrane</keyword>
<name>A0ABQ6K297_9MICO</name>
<dbReference type="NCBIfam" id="TIGR01144">
    <property type="entry name" value="ATP_synt_b"/>
    <property type="match status" value="1"/>
</dbReference>
<evidence type="ECO:0000256" key="1">
    <source>
        <dbReference type="ARBA" id="ARBA00004162"/>
    </source>
</evidence>
<evidence type="ECO:0000256" key="4">
    <source>
        <dbReference type="ARBA" id="ARBA00022475"/>
    </source>
</evidence>
<evidence type="ECO:0000256" key="14">
    <source>
        <dbReference type="HAMAP-Rule" id="MF_01398"/>
    </source>
</evidence>
<comment type="similarity">
    <text evidence="2 14 15">Belongs to the ATPase B chain family.</text>
</comment>
<keyword evidence="16" id="KW-0175">Coiled coil</keyword>
<feature type="transmembrane region" description="Helical" evidence="14">
    <location>
        <begin position="24"/>
        <end position="43"/>
    </location>
</feature>
<evidence type="ECO:0000256" key="5">
    <source>
        <dbReference type="ARBA" id="ARBA00022547"/>
    </source>
</evidence>
<evidence type="ECO:0000256" key="8">
    <source>
        <dbReference type="ARBA" id="ARBA00022989"/>
    </source>
</evidence>
<dbReference type="Gene3D" id="1.20.5.620">
    <property type="entry name" value="F1F0 ATP synthase subunit B, membrane domain"/>
    <property type="match status" value="1"/>
</dbReference>
<sequence length="196" mass="20940">MRDAFVRAAGDDNPSLLIPSIPDLFWGTLAFVVILAFVIWKVVPRMNAALDARREAIEGGLKKAEEAQAGAAEALEKYNAQLAEARSEAARIREQAREDAKRIRADLLEQAQADAERVKTNAQATIEAERAAALSSLRIEVGSLALGLASTVVGESLSDDKRSAGIVDRFLADLETADAAAAQAGRSPAERARSSR</sequence>
<evidence type="ECO:0000256" key="2">
    <source>
        <dbReference type="ARBA" id="ARBA00005513"/>
    </source>
</evidence>
<evidence type="ECO:0000256" key="15">
    <source>
        <dbReference type="RuleBase" id="RU003848"/>
    </source>
</evidence>
<dbReference type="PANTHER" id="PTHR33445:SF1">
    <property type="entry name" value="ATP SYNTHASE SUBUNIT B"/>
    <property type="match status" value="1"/>
</dbReference>
<keyword evidence="11 14" id="KW-0066">ATP synthesis</keyword>
<keyword evidence="18" id="KW-1185">Reference proteome</keyword>
<accession>A0ABQ6K297</accession>
<dbReference type="InterPro" id="IPR028987">
    <property type="entry name" value="ATP_synth_B-like_membr_sf"/>
</dbReference>
<proteinExistence type="inferred from homology"/>
<dbReference type="PANTHER" id="PTHR33445">
    <property type="entry name" value="ATP SYNTHASE SUBUNIT B', CHLOROPLASTIC"/>
    <property type="match status" value="1"/>
</dbReference>
<dbReference type="RefSeq" id="WP_284252593.1">
    <property type="nucleotide sequence ID" value="NZ_BAAAQO010000003.1"/>
</dbReference>
<dbReference type="Pfam" id="PF00430">
    <property type="entry name" value="ATP-synt_B"/>
    <property type="match status" value="1"/>
</dbReference>
<dbReference type="EMBL" id="BSVB01000001">
    <property type="protein sequence ID" value="GMA93680.1"/>
    <property type="molecule type" value="Genomic_DNA"/>
</dbReference>
<reference evidence="18" key="1">
    <citation type="journal article" date="2019" name="Int. J. Syst. Evol. Microbiol.">
        <title>The Global Catalogue of Microorganisms (GCM) 10K type strain sequencing project: providing services to taxonomists for standard genome sequencing and annotation.</title>
        <authorList>
            <consortium name="The Broad Institute Genomics Platform"/>
            <consortium name="The Broad Institute Genome Sequencing Center for Infectious Disease"/>
            <person name="Wu L."/>
            <person name="Ma J."/>
        </authorList>
    </citation>
    <scope>NUCLEOTIDE SEQUENCE [LARGE SCALE GENOMIC DNA]</scope>
    <source>
        <strain evidence="18">NBRC 108894</strain>
    </source>
</reference>
<evidence type="ECO:0000313" key="18">
    <source>
        <dbReference type="Proteomes" id="UP001157034"/>
    </source>
</evidence>
<dbReference type="SUPFAM" id="SSF81573">
    <property type="entry name" value="F1F0 ATP synthase subunit B, membrane domain"/>
    <property type="match status" value="1"/>
</dbReference>
<evidence type="ECO:0000256" key="11">
    <source>
        <dbReference type="ARBA" id="ARBA00023310"/>
    </source>
</evidence>
<dbReference type="InterPro" id="IPR002146">
    <property type="entry name" value="ATP_synth_b/b'su_bac/chlpt"/>
</dbReference>
<keyword evidence="5 14" id="KW-0138">CF(0)</keyword>
<feature type="coiled-coil region" evidence="16">
    <location>
        <begin position="61"/>
        <end position="128"/>
    </location>
</feature>
<evidence type="ECO:0000256" key="16">
    <source>
        <dbReference type="SAM" id="Coils"/>
    </source>
</evidence>
<evidence type="ECO:0000256" key="12">
    <source>
        <dbReference type="ARBA" id="ARBA00025198"/>
    </source>
</evidence>
<comment type="caution">
    <text evidence="17">The sequence shown here is derived from an EMBL/GenBank/DDBJ whole genome shotgun (WGS) entry which is preliminary data.</text>
</comment>
<dbReference type="InterPro" id="IPR005864">
    <property type="entry name" value="ATP_synth_F0_bsu_bac"/>
</dbReference>
<comment type="function">
    <text evidence="14">Component of the F(0) channel, it forms part of the peripheral stalk, linking F(1) to F(0).</text>
</comment>
<gene>
    <name evidence="14 17" type="primary">atpF</name>
    <name evidence="17" type="ORF">GCM10025881_05040</name>
</gene>
<dbReference type="CDD" id="cd06503">
    <property type="entry name" value="ATP-synt_Fo_b"/>
    <property type="match status" value="1"/>
</dbReference>
<comment type="function">
    <text evidence="12 14">F(1)F(0) ATP synthase produces ATP from ADP in the presence of a proton or sodium gradient. F-type ATPases consist of two structural domains, F(1) containing the extramembraneous catalytic core and F(0) containing the membrane proton channel, linked together by a central stalk and a peripheral stalk. During catalysis, ATP synthesis in the catalytic domain of F(1) is coupled via a rotary mechanism of the central stalk subunits to proton translocation.</text>
</comment>
<dbReference type="NCBIfam" id="NF004412">
    <property type="entry name" value="PRK05759.1-3"/>
    <property type="match status" value="1"/>
</dbReference>
<keyword evidence="6 14" id="KW-0812">Transmembrane</keyword>
<keyword evidence="10 14" id="KW-0472">Membrane</keyword>
<comment type="subunit">
    <text evidence="13 14">F-type ATPases have 2 components, F(1) - the catalytic core - and F(0) - the membrane proton channel. F(1) has five subunits: alpha(3), beta(3), gamma(1), delta(1), epsilon(1). F(0) has three main subunits: a(1), b(2) and c(10-14). The alpha and beta chains form an alternating ring which encloses part of the gamma chain. F(1) is attached to F(0) by a central stalk formed by the gamma and epsilon chains, while a peripheral stalk is formed by the delta and b chains.</text>
</comment>
<evidence type="ECO:0000256" key="3">
    <source>
        <dbReference type="ARBA" id="ARBA00022448"/>
    </source>
</evidence>
<evidence type="ECO:0000256" key="13">
    <source>
        <dbReference type="ARBA" id="ARBA00025830"/>
    </source>
</evidence>
<evidence type="ECO:0000313" key="17">
    <source>
        <dbReference type="EMBL" id="GMA93680.1"/>
    </source>
</evidence>
<keyword evidence="3 14" id="KW-0813">Transport</keyword>
<protein>
    <recommendedName>
        <fullName evidence="14">ATP synthase subunit b</fullName>
    </recommendedName>
    <alternativeName>
        <fullName evidence="14">ATP synthase F(0) sector subunit b</fullName>
    </alternativeName>
    <alternativeName>
        <fullName evidence="14">ATPase subunit I</fullName>
    </alternativeName>
    <alternativeName>
        <fullName evidence="14">F-type ATPase subunit b</fullName>
        <shortName evidence="14">F-ATPase subunit b</shortName>
    </alternativeName>
</protein>
<keyword evidence="7 14" id="KW-0375">Hydrogen ion transport</keyword>
<keyword evidence="8 14" id="KW-1133">Transmembrane helix</keyword>
<organism evidence="17 18">
    <name type="scientific">Pseudolysinimonas kribbensis</name>
    <dbReference type="NCBI Taxonomy" id="433641"/>
    <lineage>
        <taxon>Bacteria</taxon>
        <taxon>Bacillati</taxon>
        <taxon>Actinomycetota</taxon>
        <taxon>Actinomycetes</taxon>
        <taxon>Micrococcales</taxon>
        <taxon>Microbacteriaceae</taxon>
        <taxon>Pseudolysinimonas</taxon>
    </lineage>
</organism>
<evidence type="ECO:0000256" key="10">
    <source>
        <dbReference type="ARBA" id="ARBA00023136"/>
    </source>
</evidence>
<comment type="subcellular location">
    <subcellularLocation>
        <location evidence="1 14">Cell membrane</location>
        <topology evidence="1 14">Single-pass membrane protein</topology>
    </subcellularLocation>
</comment>
<evidence type="ECO:0000256" key="6">
    <source>
        <dbReference type="ARBA" id="ARBA00022692"/>
    </source>
</evidence>
<evidence type="ECO:0000256" key="7">
    <source>
        <dbReference type="ARBA" id="ARBA00022781"/>
    </source>
</evidence>